<name>A0AAV4NEA2_CAEEX</name>
<dbReference type="EMBL" id="BPLR01020837">
    <property type="protein sequence ID" value="GIX83154.1"/>
    <property type="molecule type" value="Genomic_DNA"/>
</dbReference>
<evidence type="ECO:0000313" key="2">
    <source>
        <dbReference type="Proteomes" id="UP001054945"/>
    </source>
</evidence>
<comment type="caution">
    <text evidence="1">The sequence shown here is derived from an EMBL/GenBank/DDBJ whole genome shotgun (WGS) entry which is preliminary data.</text>
</comment>
<proteinExistence type="predicted"/>
<dbReference type="AlphaFoldDB" id="A0AAV4NEA2"/>
<evidence type="ECO:0000313" key="1">
    <source>
        <dbReference type="EMBL" id="GIX83154.1"/>
    </source>
</evidence>
<accession>A0AAV4NEA2</accession>
<keyword evidence="2" id="KW-1185">Reference proteome</keyword>
<reference evidence="1 2" key="1">
    <citation type="submission" date="2021-06" db="EMBL/GenBank/DDBJ databases">
        <title>Caerostris extrusa draft genome.</title>
        <authorList>
            <person name="Kono N."/>
            <person name="Arakawa K."/>
        </authorList>
    </citation>
    <scope>NUCLEOTIDE SEQUENCE [LARGE SCALE GENOMIC DNA]</scope>
</reference>
<dbReference type="Proteomes" id="UP001054945">
    <property type="component" value="Unassembled WGS sequence"/>
</dbReference>
<protein>
    <submittedName>
        <fullName evidence="1">Uncharacterized protein</fullName>
    </submittedName>
</protein>
<organism evidence="1 2">
    <name type="scientific">Caerostris extrusa</name>
    <name type="common">Bark spider</name>
    <name type="synonym">Caerostris bankana</name>
    <dbReference type="NCBI Taxonomy" id="172846"/>
    <lineage>
        <taxon>Eukaryota</taxon>
        <taxon>Metazoa</taxon>
        <taxon>Ecdysozoa</taxon>
        <taxon>Arthropoda</taxon>
        <taxon>Chelicerata</taxon>
        <taxon>Arachnida</taxon>
        <taxon>Araneae</taxon>
        <taxon>Araneomorphae</taxon>
        <taxon>Entelegynae</taxon>
        <taxon>Araneoidea</taxon>
        <taxon>Araneidae</taxon>
        <taxon>Caerostris</taxon>
    </lineage>
</organism>
<sequence length="76" mass="8869">MSTVYIATREKYFLRCDDDRLLCRDDLISIVDELGSVHVMQFVLTDNPTASEVLQYAIRYHDPHWHVCNTNSQIVP</sequence>
<gene>
    <name evidence="1" type="ORF">CEXT_359901</name>
</gene>